<comment type="catalytic activity">
    <reaction evidence="1">
        <text>ATP + protein L-histidine = ADP + protein N-phospho-L-histidine.</text>
        <dbReference type="EC" id="2.7.13.3"/>
    </reaction>
</comment>
<comment type="caution">
    <text evidence="13">The sequence shown here is derived from an EMBL/GenBank/DDBJ whole genome shotgun (WGS) entry which is preliminary data.</text>
</comment>
<evidence type="ECO:0000259" key="11">
    <source>
        <dbReference type="PROSITE" id="PS50109"/>
    </source>
</evidence>
<feature type="domain" description="HAMP" evidence="12">
    <location>
        <begin position="166"/>
        <end position="219"/>
    </location>
</feature>
<dbReference type="PANTHER" id="PTHR45436">
    <property type="entry name" value="SENSOR HISTIDINE KINASE YKOH"/>
    <property type="match status" value="1"/>
</dbReference>
<name>A0A852RIS3_9ACTN</name>
<evidence type="ECO:0000256" key="8">
    <source>
        <dbReference type="ARBA" id="ARBA00022989"/>
    </source>
</evidence>
<sequence>MRRRIVVSTVLLMLAVMVAVGCGIQIVLELTAERDVGRVLDARADTVIAVARSGGSPAEALAGRVEPGVRVYDAAGSVVVDTLAASERAGADRLADVTRVRDLAPSENVRLRATPFRTPAGWHGVVVVAEPTEPYERAEKYALLATVVAGAFVLMASGLLASRITSQALRPVATMADRAADWSAHDVGRRFGEVPDGPELAHLATTLDGLLDRVARALESEQRLTSELAHELRTPLTGIIGTVELMELRGGGTPEERADLARVLGLARSMSEAITTLLAMARERASHGDPTHVDDVLDELRGVAGATVELVADVAPDAAVVVPAAVLVRVLAPVVDNAARFAASRVGLDARREGGSVVIEVEDDGPGLAPELRERVFEPGVSGRGGTGLGLPLSRRIAATVGGSVAAVDARGSGARFRVVLPAAPDGAHNVSL</sequence>
<dbReference type="InterPro" id="IPR003594">
    <property type="entry name" value="HATPase_dom"/>
</dbReference>
<evidence type="ECO:0000256" key="6">
    <source>
        <dbReference type="ARBA" id="ARBA00022692"/>
    </source>
</evidence>
<dbReference type="InterPro" id="IPR005467">
    <property type="entry name" value="His_kinase_dom"/>
</dbReference>
<dbReference type="SMART" id="SM00387">
    <property type="entry name" value="HATPase_c"/>
    <property type="match status" value="1"/>
</dbReference>
<keyword evidence="8" id="KW-1133">Transmembrane helix</keyword>
<evidence type="ECO:0000256" key="10">
    <source>
        <dbReference type="ARBA" id="ARBA00023136"/>
    </source>
</evidence>
<evidence type="ECO:0000256" key="5">
    <source>
        <dbReference type="ARBA" id="ARBA00022679"/>
    </source>
</evidence>
<evidence type="ECO:0000256" key="7">
    <source>
        <dbReference type="ARBA" id="ARBA00022777"/>
    </source>
</evidence>
<dbReference type="SUPFAM" id="SSF55874">
    <property type="entry name" value="ATPase domain of HSP90 chaperone/DNA topoisomerase II/histidine kinase"/>
    <property type="match status" value="1"/>
</dbReference>
<dbReference type="Pfam" id="PF00512">
    <property type="entry name" value="HisKA"/>
    <property type="match status" value="1"/>
</dbReference>
<comment type="subcellular location">
    <subcellularLocation>
        <location evidence="2">Cell membrane</location>
    </subcellularLocation>
</comment>
<dbReference type="EC" id="2.7.13.3" evidence="3"/>
<evidence type="ECO:0000313" key="13">
    <source>
        <dbReference type="EMBL" id="NYD30558.1"/>
    </source>
</evidence>
<dbReference type="PANTHER" id="PTHR45436:SF5">
    <property type="entry name" value="SENSOR HISTIDINE KINASE TRCS"/>
    <property type="match status" value="1"/>
</dbReference>
<dbReference type="GO" id="GO:0005886">
    <property type="term" value="C:plasma membrane"/>
    <property type="evidence" value="ECO:0007669"/>
    <property type="project" value="UniProtKB-SubCell"/>
</dbReference>
<gene>
    <name evidence="13" type="ORF">BJ958_002104</name>
</gene>
<dbReference type="InterPro" id="IPR036097">
    <property type="entry name" value="HisK_dim/P_sf"/>
</dbReference>
<keyword evidence="6" id="KW-0812">Transmembrane</keyword>
<keyword evidence="4" id="KW-0597">Phosphoprotein</keyword>
<evidence type="ECO:0000256" key="9">
    <source>
        <dbReference type="ARBA" id="ARBA00023012"/>
    </source>
</evidence>
<dbReference type="InterPro" id="IPR036890">
    <property type="entry name" value="HATPase_C_sf"/>
</dbReference>
<keyword evidence="5" id="KW-0808">Transferase</keyword>
<dbReference type="SUPFAM" id="SSF47384">
    <property type="entry name" value="Homodimeric domain of signal transducing histidine kinase"/>
    <property type="match status" value="1"/>
</dbReference>
<dbReference type="PROSITE" id="PS51257">
    <property type="entry name" value="PROKAR_LIPOPROTEIN"/>
    <property type="match status" value="1"/>
</dbReference>
<dbReference type="InterPro" id="IPR004358">
    <property type="entry name" value="Sig_transdc_His_kin-like_C"/>
</dbReference>
<dbReference type="InterPro" id="IPR050428">
    <property type="entry name" value="TCS_sensor_his_kinase"/>
</dbReference>
<dbReference type="PRINTS" id="PR00344">
    <property type="entry name" value="BCTRLSENSOR"/>
</dbReference>
<dbReference type="GO" id="GO:0000155">
    <property type="term" value="F:phosphorelay sensor kinase activity"/>
    <property type="evidence" value="ECO:0007669"/>
    <property type="project" value="InterPro"/>
</dbReference>
<keyword evidence="9" id="KW-0902">Two-component regulatory system</keyword>
<dbReference type="CDD" id="cd00082">
    <property type="entry name" value="HisKA"/>
    <property type="match status" value="1"/>
</dbReference>
<dbReference type="EMBL" id="JACCBF010000001">
    <property type="protein sequence ID" value="NYD30558.1"/>
    <property type="molecule type" value="Genomic_DNA"/>
</dbReference>
<evidence type="ECO:0000256" key="3">
    <source>
        <dbReference type="ARBA" id="ARBA00012438"/>
    </source>
</evidence>
<feature type="domain" description="Histidine kinase" evidence="11">
    <location>
        <begin position="227"/>
        <end position="425"/>
    </location>
</feature>
<dbReference type="AlphaFoldDB" id="A0A852RIS3"/>
<dbReference type="Pfam" id="PF02518">
    <property type="entry name" value="HATPase_c"/>
    <property type="match status" value="1"/>
</dbReference>
<proteinExistence type="predicted"/>
<dbReference type="Gene3D" id="1.10.287.130">
    <property type="match status" value="1"/>
</dbReference>
<dbReference type="Proteomes" id="UP000582231">
    <property type="component" value="Unassembled WGS sequence"/>
</dbReference>
<evidence type="ECO:0000256" key="2">
    <source>
        <dbReference type="ARBA" id="ARBA00004236"/>
    </source>
</evidence>
<keyword evidence="7 13" id="KW-0418">Kinase</keyword>
<organism evidence="13 14">
    <name type="scientific">Nocardioides kongjuensis</name>
    <dbReference type="NCBI Taxonomy" id="349522"/>
    <lineage>
        <taxon>Bacteria</taxon>
        <taxon>Bacillati</taxon>
        <taxon>Actinomycetota</taxon>
        <taxon>Actinomycetes</taxon>
        <taxon>Propionibacteriales</taxon>
        <taxon>Nocardioidaceae</taxon>
        <taxon>Nocardioides</taxon>
    </lineage>
</organism>
<keyword evidence="14" id="KW-1185">Reference proteome</keyword>
<reference evidence="13 14" key="1">
    <citation type="submission" date="2020-07" db="EMBL/GenBank/DDBJ databases">
        <title>Sequencing the genomes of 1000 actinobacteria strains.</title>
        <authorList>
            <person name="Klenk H.-P."/>
        </authorList>
    </citation>
    <scope>NUCLEOTIDE SEQUENCE [LARGE SCALE GENOMIC DNA]</scope>
    <source>
        <strain evidence="13 14">DSM 19082</strain>
    </source>
</reference>
<dbReference type="SMART" id="SM00388">
    <property type="entry name" value="HisKA"/>
    <property type="match status" value="1"/>
</dbReference>
<accession>A0A852RIS3</accession>
<dbReference type="InterPro" id="IPR003660">
    <property type="entry name" value="HAMP_dom"/>
</dbReference>
<dbReference type="Gene3D" id="3.30.565.10">
    <property type="entry name" value="Histidine kinase-like ATPase, C-terminal domain"/>
    <property type="match status" value="1"/>
</dbReference>
<evidence type="ECO:0000256" key="4">
    <source>
        <dbReference type="ARBA" id="ARBA00022553"/>
    </source>
</evidence>
<evidence type="ECO:0000313" key="14">
    <source>
        <dbReference type="Proteomes" id="UP000582231"/>
    </source>
</evidence>
<protein>
    <recommendedName>
        <fullName evidence="3">histidine kinase</fullName>
        <ecNumber evidence="3">2.7.13.3</ecNumber>
    </recommendedName>
</protein>
<keyword evidence="10" id="KW-0472">Membrane</keyword>
<dbReference type="RefSeq" id="WP_179726790.1">
    <property type="nucleotide sequence ID" value="NZ_BAABEF010000001.1"/>
</dbReference>
<dbReference type="PROSITE" id="PS50109">
    <property type="entry name" value="HIS_KIN"/>
    <property type="match status" value="1"/>
</dbReference>
<dbReference type="InterPro" id="IPR003661">
    <property type="entry name" value="HisK_dim/P_dom"/>
</dbReference>
<evidence type="ECO:0000256" key="1">
    <source>
        <dbReference type="ARBA" id="ARBA00000085"/>
    </source>
</evidence>
<dbReference type="PROSITE" id="PS50885">
    <property type="entry name" value="HAMP"/>
    <property type="match status" value="1"/>
</dbReference>
<evidence type="ECO:0000259" key="12">
    <source>
        <dbReference type="PROSITE" id="PS50885"/>
    </source>
</evidence>